<name>A0A4U7BT96_9BACT</name>
<dbReference type="EMBL" id="NXMA01000005">
    <property type="protein sequence ID" value="TKX32386.1"/>
    <property type="molecule type" value="Genomic_DNA"/>
</dbReference>
<dbReference type="RefSeq" id="WP_137622058.1">
    <property type="nucleotide sequence ID" value="NZ_NXMA01000005.1"/>
</dbReference>
<dbReference type="OrthoDB" id="5362544at2"/>
<dbReference type="Proteomes" id="UP000310353">
    <property type="component" value="Unassembled WGS sequence"/>
</dbReference>
<protein>
    <submittedName>
        <fullName evidence="1">Uncharacterized protein</fullName>
    </submittedName>
</protein>
<keyword evidence="2" id="KW-1185">Reference proteome</keyword>
<dbReference type="AlphaFoldDB" id="A0A4U7BT96"/>
<proteinExistence type="predicted"/>
<evidence type="ECO:0000313" key="1">
    <source>
        <dbReference type="EMBL" id="TKX32386.1"/>
    </source>
</evidence>
<organism evidence="1 2">
    <name type="scientific">Campylobacter aviculae</name>
    <dbReference type="NCBI Taxonomy" id="2510190"/>
    <lineage>
        <taxon>Bacteria</taxon>
        <taxon>Pseudomonadati</taxon>
        <taxon>Campylobacterota</taxon>
        <taxon>Epsilonproteobacteria</taxon>
        <taxon>Campylobacterales</taxon>
        <taxon>Campylobacteraceae</taxon>
        <taxon>Campylobacter</taxon>
    </lineage>
</organism>
<evidence type="ECO:0000313" key="2">
    <source>
        <dbReference type="Proteomes" id="UP000310353"/>
    </source>
</evidence>
<comment type="caution">
    <text evidence="1">The sequence shown here is derived from an EMBL/GenBank/DDBJ whole genome shotgun (WGS) entry which is preliminary data.</text>
</comment>
<gene>
    <name evidence="1" type="ORF">CQA76_03425</name>
</gene>
<sequence length="161" mass="18498">MKITIHISDLPKAPNMQEPVNFDAEADRFVAALPPFGKELNALIEELNGFIAFIQSSSENIQNMANLFFEDIKKERIDAIFEIELESLKIKQKTLNATKLEFEKYTNECIEKINSKKYSALQAIQDNENGADYIAICQNIAHVISLERYLFENNLIKLKRN</sequence>
<accession>A0A4U7BT96</accession>
<reference evidence="1 2" key="1">
    <citation type="submission" date="2018-05" db="EMBL/GenBank/DDBJ databases">
        <title>Novel Campyloabacter and Helicobacter Species and Strains.</title>
        <authorList>
            <person name="Mannion A.J."/>
            <person name="Shen Z."/>
            <person name="Fox J.G."/>
        </authorList>
    </citation>
    <scope>NUCLEOTIDE SEQUENCE [LARGE SCALE GENOMIC DNA]</scope>
    <source>
        <strain evidence="2">MIT17-670</strain>
    </source>
</reference>